<reference evidence="1" key="1">
    <citation type="submission" date="2018-05" db="EMBL/GenBank/DDBJ databases">
        <authorList>
            <person name="Lanie J.A."/>
            <person name="Ng W.-L."/>
            <person name="Kazmierczak K.M."/>
            <person name="Andrzejewski T.M."/>
            <person name="Davidsen T.M."/>
            <person name="Wayne K.J."/>
            <person name="Tettelin H."/>
            <person name="Glass J.I."/>
            <person name="Rusch D."/>
            <person name="Podicherti R."/>
            <person name="Tsui H.-C.T."/>
            <person name="Winkler M.E."/>
        </authorList>
    </citation>
    <scope>NUCLEOTIDE SEQUENCE</scope>
</reference>
<protein>
    <submittedName>
        <fullName evidence="1">Uncharacterized protein</fullName>
    </submittedName>
</protein>
<dbReference type="EMBL" id="UINC01021598">
    <property type="protein sequence ID" value="SVA89477.1"/>
    <property type="molecule type" value="Genomic_DNA"/>
</dbReference>
<accession>A0A381ZL82</accession>
<name>A0A381ZL82_9ZZZZ</name>
<dbReference type="AlphaFoldDB" id="A0A381ZL82"/>
<evidence type="ECO:0000313" key="1">
    <source>
        <dbReference type="EMBL" id="SVA89477.1"/>
    </source>
</evidence>
<gene>
    <name evidence="1" type="ORF">METZ01_LOCUS142331</name>
</gene>
<feature type="non-terminal residue" evidence="1">
    <location>
        <position position="1"/>
    </location>
</feature>
<sequence length="31" mass="3658">RLSIYYQEKQFYSPGGINQWGKKTPSIIKVK</sequence>
<proteinExistence type="predicted"/>
<organism evidence="1">
    <name type="scientific">marine metagenome</name>
    <dbReference type="NCBI Taxonomy" id="408172"/>
    <lineage>
        <taxon>unclassified sequences</taxon>
        <taxon>metagenomes</taxon>
        <taxon>ecological metagenomes</taxon>
    </lineage>
</organism>